<dbReference type="AlphaFoldDB" id="A6DU39"/>
<keyword evidence="1" id="KW-0472">Membrane</keyword>
<gene>
    <name evidence="2" type="ORF">LNTAR_23839</name>
</gene>
<proteinExistence type="predicted"/>
<sequence>MKTESTPSFALQLIALFTFFSLAYILQGRLYLDAVSSAHENFGHLMLDGGQVFIAEYWSHLILRYILPVSLIMLLGAAFSEVLWTKKSYVFMLFVNFISWPKVEMNSPELSFTILFSAILLVSSVLMPSLVKMAMAKYKERTKEALETANLSQAESVS</sequence>
<evidence type="ECO:0000256" key="1">
    <source>
        <dbReference type="SAM" id="Phobius"/>
    </source>
</evidence>
<feature type="transmembrane region" description="Helical" evidence="1">
    <location>
        <begin position="65"/>
        <end position="84"/>
    </location>
</feature>
<feature type="transmembrane region" description="Helical" evidence="1">
    <location>
        <begin position="6"/>
        <end position="26"/>
    </location>
</feature>
<keyword evidence="1" id="KW-1133">Transmembrane helix</keyword>
<organism evidence="2 3">
    <name type="scientific">Lentisphaera araneosa HTCC2155</name>
    <dbReference type="NCBI Taxonomy" id="313628"/>
    <lineage>
        <taxon>Bacteria</taxon>
        <taxon>Pseudomonadati</taxon>
        <taxon>Lentisphaerota</taxon>
        <taxon>Lentisphaeria</taxon>
        <taxon>Lentisphaerales</taxon>
        <taxon>Lentisphaeraceae</taxon>
        <taxon>Lentisphaera</taxon>
    </lineage>
</organism>
<dbReference type="RefSeq" id="WP_007281325.1">
    <property type="nucleotide sequence ID" value="NZ_ABCK01000046.1"/>
</dbReference>
<dbReference type="EMBL" id="ABCK01000046">
    <property type="protein sequence ID" value="EDM24835.1"/>
    <property type="molecule type" value="Genomic_DNA"/>
</dbReference>
<reference evidence="2 3" key="1">
    <citation type="journal article" date="2010" name="J. Bacteriol.">
        <title>Genome sequence of Lentisphaera araneosa HTCC2155T, the type species of the order Lentisphaerales in the phylum Lentisphaerae.</title>
        <authorList>
            <person name="Thrash J.C."/>
            <person name="Cho J.C."/>
            <person name="Vergin K.L."/>
            <person name="Morris R.M."/>
            <person name="Giovannoni S.J."/>
        </authorList>
    </citation>
    <scope>NUCLEOTIDE SEQUENCE [LARGE SCALE GENOMIC DNA]</scope>
    <source>
        <strain evidence="2 3">HTCC2155</strain>
    </source>
</reference>
<evidence type="ECO:0000313" key="3">
    <source>
        <dbReference type="Proteomes" id="UP000004947"/>
    </source>
</evidence>
<keyword evidence="1" id="KW-0812">Transmembrane</keyword>
<feature type="transmembrane region" description="Helical" evidence="1">
    <location>
        <begin position="110"/>
        <end position="131"/>
    </location>
</feature>
<accession>A6DU39</accession>
<protein>
    <submittedName>
        <fullName evidence="2">Uncharacterized protein</fullName>
    </submittedName>
</protein>
<dbReference type="STRING" id="313628.LNTAR_23839"/>
<name>A6DU39_9BACT</name>
<keyword evidence="3" id="KW-1185">Reference proteome</keyword>
<dbReference type="Proteomes" id="UP000004947">
    <property type="component" value="Unassembled WGS sequence"/>
</dbReference>
<comment type="caution">
    <text evidence="2">The sequence shown here is derived from an EMBL/GenBank/DDBJ whole genome shotgun (WGS) entry which is preliminary data.</text>
</comment>
<evidence type="ECO:0000313" key="2">
    <source>
        <dbReference type="EMBL" id="EDM24835.1"/>
    </source>
</evidence>